<gene>
    <name evidence="1" type="ORF">MWH26_03820</name>
</gene>
<dbReference type="EMBL" id="CP095848">
    <property type="protein sequence ID" value="UPL50045.1"/>
    <property type="molecule type" value="Genomic_DNA"/>
</dbReference>
<evidence type="ECO:0000313" key="1">
    <source>
        <dbReference type="EMBL" id="UPL50045.1"/>
    </source>
</evidence>
<name>A0ABY4JB49_9BACT</name>
<organism evidence="1 2">
    <name type="scientific">Hymenobacter sublimis</name>
    <dbReference type="NCBI Taxonomy" id="2933777"/>
    <lineage>
        <taxon>Bacteria</taxon>
        <taxon>Pseudomonadati</taxon>
        <taxon>Bacteroidota</taxon>
        <taxon>Cytophagia</taxon>
        <taxon>Cytophagales</taxon>
        <taxon>Hymenobacteraceae</taxon>
        <taxon>Hymenobacter</taxon>
    </lineage>
</organism>
<dbReference type="Proteomes" id="UP000829647">
    <property type="component" value="Chromosome"/>
</dbReference>
<evidence type="ECO:0008006" key="3">
    <source>
        <dbReference type="Google" id="ProtNLM"/>
    </source>
</evidence>
<dbReference type="SUPFAM" id="SSF54909">
    <property type="entry name" value="Dimeric alpha+beta barrel"/>
    <property type="match status" value="1"/>
</dbReference>
<accession>A0ABY4JB49</accession>
<evidence type="ECO:0000313" key="2">
    <source>
        <dbReference type="Proteomes" id="UP000829647"/>
    </source>
</evidence>
<dbReference type="RefSeq" id="WP_247976112.1">
    <property type="nucleotide sequence ID" value="NZ_CP095848.1"/>
</dbReference>
<dbReference type="Gene3D" id="3.30.70.100">
    <property type="match status" value="1"/>
</dbReference>
<reference evidence="1 2" key="1">
    <citation type="submission" date="2022-04" db="EMBL/GenBank/DDBJ databases">
        <title>Hymenobacter sp. isolated from the air.</title>
        <authorList>
            <person name="Won M."/>
            <person name="Lee C.-M."/>
            <person name="Woen H.-Y."/>
            <person name="Kwon S.-W."/>
        </authorList>
    </citation>
    <scope>NUCLEOTIDE SEQUENCE [LARGE SCALE GENOMIC DNA]</scope>
    <source>
        <strain evidence="2">5516 S-25</strain>
    </source>
</reference>
<protein>
    <recommendedName>
        <fullName evidence="3">ABM domain-containing protein</fullName>
    </recommendedName>
</protein>
<sequence length="102" mass="11494">MITVQVSYRVVPGYAEQNQRNIAAFLADFAQLDAAAFRYSVYTKDDGVTFVHLSMYRDEATQQQVLAVPSFRQFQQERDASGLDNTHTVEILRYVGSSAPVL</sequence>
<proteinExistence type="predicted"/>
<dbReference type="InterPro" id="IPR011008">
    <property type="entry name" value="Dimeric_a/b-barrel"/>
</dbReference>
<keyword evidence="2" id="KW-1185">Reference proteome</keyword>